<proteinExistence type="predicted"/>
<dbReference type="PANTHER" id="PTHR43790:SF9">
    <property type="entry name" value="GALACTOFURANOSE TRANSPORTER ATP-BINDING PROTEIN YTFR"/>
    <property type="match status" value="1"/>
</dbReference>
<dbReference type="GO" id="GO:0022857">
    <property type="term" value="F:transmembrane transporter activity"/>
    <property type="evidence" value="ECO:0007669"/>
    <property type="project" value="InterPro"/>
</dbReference>
<dbReference type="AlphaFoldDB" id="A0A1H1YZV1"/>
<organism evidence="13 14">
    <name type="scientific">Microlunatus soli</name>
    <dbReference type="NCBI Taxonomy" id="630515"/>
    <lineage>
        <taxon>Bacteria</taxon>
        <taxon>Bacillati</taxon>
        <taxon>Actinomycetota</taxon>
        <taxon>Actinomycetes</taxon>
        <taxon>Propionibacteriales</taxon>
        <taxon>Propionibacteriaceae</taxon>
        <taxon>Microlunatus</taxon>
    </lineage>
</organism>
<dbReference type="InterPro" id="IPR050107">
    <property type="entry name" value="ABC_carbohydrate_import_ATPase"/>
</dbReference>
<keyword evidence="9 11" id="KW-0472">Membrane</keyword>
<evidence type="ECO:0000313" key="14">
    <source>
        <dbReference type="Proteomes" id="UP000199103"/>
    </source>
</evidence>
<evidence type="ECO:0000256" key="9">
    <source>
        <dbReference type="ARBA" id="ARBA00023136"/>
    </source>
</evidence>
<dbReference type="CDD" id="cd03216">
    <property type="entry name" value="ABC_Carb_Monos_I"/>
    <property type="match status" value="1"/>
</dbReference>
<dbReference type="InterPro" id="IPR003439">
    <property type="entry name" value="ABC_transporter-like_ATP-bd"/>
</dbReference>
<feature type="region of interest" description="Disordered" evidence="10">
    <location>
        <begin position="506"/>
        <end position="547"/>
    </location>
</feature>
<feature type="transmembrane region" description="Helical" evidence="11">
    <location>
        <begin position="783"/>
        <end position="801"/>
    </location>
</feature>
<keyword evidence="7 13" id="KW-0067">ATP-binding</keyword>
<dbReference type="GO" id="GO:0005524">
    <property type="term" value="F:ATP binding"/>
    <property type="evidence" value="ECO:0007669"/>
    <property type="project" value="UniProtKB-KW"/>
</dbReference>
<keyword evidence="4 11" id="KW-0812">Transmembrane</keyword>
<keyword evidence="5" id="KW-0677">Repeat</keyword>
<dbReference type="SUPFAM" id="SSF52540">
    <property type="entry name" value="P-loop containing nucleoside triphosphate hydrolases"/>
    <property type="match status" value="2"/>
</dbReference>
<keyword evidence="3" id="KW-1003">Cell membrane</keyword>
<feature type="transmembrane region" description="Helical" evidence="11">
    <location>
        <begin position="808"/>
        <end position="827"/>
    </location>
</feature>
<dbReference type="InterPro" id="IPR027417">
    <property type="entry name" value="P-loop_NTPase"/>
</dbReference>
<dbReference type="Proteomes" id="UP000199103">
    <property type="component" value="Chromosome I"/>
</dbReference>
<feature type="transmembrane region" description="Helical" evidence="11">
    <location>
        <begin position="622"/>
        <end position="648"/>
    </location>
</feature>
<evidence type="ECO:0000256" key="3">
    <source>
        <dbReference type="ARBA" id="ARBA00022475"/>
    </source>
</evidence>
<evidence type="ECO:0000256" key="8">
    <source>
        <dbReference type="ARBA" id="ARBA00022989"/>
    </source>
</evidence>
<feature type="transmembrane region" description="Helical" evidence="11">
    <location>
        <begin position="699"/>
        <end position="722"/>
    </location>
</feature>
<evidence type="ECO:0000256" key="1">
    <source>
        <dbReference type="ARBA" id="ARBA00004651"/>
    </source>
</evidence>
<dbReference type="InterPro" id="IPR001851">
    <property type="entry name" value="ABC_transp_permease"/>
</dbReference>
<dbReference type="InterPro" id="IPR017871">
    <property type="entry name" value="ABC_transporter-like_CS"/>
</dbReference>
<keyword evidence="14" id="KW-1185">Reference proteome</keyword>
<feature type="transmembrane region" description="Helical" evidence="11">
    <location>
        <begin position="587"/>
        <end position="610"/>
    </location>
</feature>
<evidence type="ECO:0000313" key="13">
    <source>
        <dbReference type="EMBL" id="SDT26943.1"/>
    </source>
</evidence>
<dbReference type="GO" id="GO:0016887">
    <property type="term" value="F:ATP hydrolysis activity"/>
    <property type="evidence" value="ECO:0007669"/>
    <property type="project" value="InterPro"/>
</dbReference>
<keyword evidence="8 11" id="KW-1133">Transmembrane helix</keyword>
<reference evidence="13 14" key="1">
    <citation type="submission" date="2016-10" db="EMBL/GenBank/DDBJ databases">
        <authorList>
            <person name="de Groot N.N."/>
        </authorList>
    </citation>
    <scope>NUCLEOTIDE SEQUENCE [LARGE SCALE GENOMIC DNA]</scope>
    <source>
        <strain evidence="13 14">DSM 21800</strain>
    </source>
</reference>
<evidence type="ECO:0000256" key="4">
    <source>
        <dbReference type="ARBA" id="ARBA00022692"/>
    </source>
</evidence>
<keyword evidence="2" id="KW-0813">Transport</keyword>
<evidence type="ECO:0000259" key="12">
    <source>
        <dbReference type="PROSITE" id="PS50893"/>
    </source>
</evidence>
<dbReference type="EMBL" id="LT629772">
    <property type="protein sequence ID" value="SDT26943.1"/>
    <property type="molecule type" value="Genomic_DNA"/>
</dbReference>
<feature type="domain" description="ABC transporter" evidence="12">
    <location>
        <begin position="257"/>
        <end position="511"/>
    </location>
</feature>
<dbReference type="InterPro" id="IPR003593">
    <property type="entry name" value="AAA+_ATPase"/>
</dbReference>
<dbReference type="STRING" id="630515.SAMN04489812_4888"/>
<feature type="transmembrane region" description="Helical" evidence="11">
    <location>
        <begin position="660"/>
        <end position="679"/>
    </location>
</feature>
<sequence>MATAQQDGGLASTAVDHGSVVAALRDVTVAFAETTVLHGVDLDLHRGQVHAIVGQNGAGKSTLVKALIGVNRLRDGEILVDGRPRQWRGPQDARAAGLEIVFQDQPLAAHLTVQENMFLGREPIAAGVLLDRSRMRRTVVEVLEEIGAECGPDDLVDDLTPTQRVQISIAAALAASPKVLILDEPTAALGAKESEPVFALIKAATRRGVAVLYISHRLKEITTLADQVTVLRDGRRVLSSPAHELSTDAMITAMVGDRLETLFPERTAPLGEPLLTVDSLRSDPLVTDVSFTVRAGEVVGLAGLVGSGSGEIVGALFGDRPAAGDVRIDGRPALGGSPRAAVRHGFAMVPPERRTEAVFAGLSLRDNIAAASLEAHSRLGIMRPKAEVDTARSVVDRFQVVAHGLNQDFATLSGGNQQKAIVGRWMARGGRVYLVSEPTAGVDVGARIEIYRHLGGLAESGAAVLVSSTDFEELVGLCDRILVVRDGRIADDVAADEVDVEQLTALAAGPVPPSSGELTGDVDDRRSVTEPAQHRRSGSDGTRSTPVGARVRQVSVPAAMLVVLALLVIGAPNLLTGGSILDVLTQAATPALLAVALAVALGSGAFDLSIGATAQLTANLSAVAVVAGVPPAVAVVLGVLVGALVGLINGTVAGVLRVPSFVATLGMLFLLVGITLAVNGGLTVPIPRSSGFLLLGQGWLAHSVPVIVLAAVAAVAVVTLIWRRAVLGLRLRAVGDDAAVAGLRGVPVRRTALAGLLISGALSGLAGVMIASYSSGSTANDNSLTLLVSALAAAFLGASMTRGLLFDPALAAVGALFVTAVGVGLIANGLPDQLLTGAQGLALLFAVLVAVLRRRRLGQVAIF</sequence>
<dbReference type="PROSITE" id="PS00211">
    <property type="entry name" value="ABC_TRANSPORTER_1"/>
    <property type="match status" value="1"/>
</dbReference>
<dbReference type="SMART" id="SM00382">
    <property type="entry name" value="AAA"/>
    <property type="match status" value="2"/>
</dbReference>
<gene>
    <name evidence="13" type="ORF">SAMN04489812_4888</name>
</gene>
<dbReference type="Pfam" id="PF02653">
    <property type="entry name" value="BPD_transp_2"/>
    <property type="match status" value="1"/>
</dbReference>
<feature type="transmembrane region" description="Helical" evidence="11">
    <location>
        <begin position="833"/>
        <end position="852"/>
    </location>
</feature>
<dbReference type="Gene3D" id="3.40.50.300">
    <property type="entry name" value="P-loop containing nucleotide triphosphate hydrolases"/>
    <property type="match status" value="2"/>
</dbReference>
<evidence type="ECO:0000256" key="7">
    <source>
        <dbReference type="ARBA" id="ARBA00022840"/>
    </source>
</evidence>
<name>A0A1H1YZV1_9ACTN</name>
<evidence type="ECO:0000256" key="6">
    <source>
        <dbReference type="ARBA" id="ARBA00022741"/>
    </source>
</evidence>
<feature type="transmembrane region" description="Helical" evidence="11">
    <location>
        <begin position="554"/>
        <end position="575"/>
    </location>
</feature>
<dbReference type="PROSITE" id="PS50893">
    <property type="entry name" value="ABC_TRANSPORTER_2"/>
    <property type="match status" value="2"/>
</dbReference>
<comment type="subcellular location">
    <subcellularLocation>
        <location evidence="1">Cell membrane</location>
        <topology evidence="1">Multi-pass membrane protein</topology>
    </subcellularLocation>
</comment>
<evidence type="ECO:0000256" key="11">
    <source>
        <dbReference type="SAM" id="Phobius"/>
    </source>
</evidence>
<feature type="domain" description="ABC transporter" evidence="12">
    <location>
        <begin position="22"/>
        <end position="258"/>
    </location>
</feature>
<dbReference type="CDD" id="cd03215">
    <property type="entry name" value="ABC_Carb_Monos_II"/>
    <property type="match status" value="1"/>
</dbReference>
<evidence type="ECO:0000256" key="2">
    <source>
        <dbReference type="ARBA" id="ARBA00022448"/>
    </source>
</evidence>
<evidence type="ECO:0000256" key="5">
    <source>
        <dbReference type="ARBA" id="ARBA00022737"/>
    </source>
</evidence>
<dbReference type="RefSeq" id="WP_091528354.1">
    <property type="nucleotide sequence ID" value="NZ_LT629772.1"/>
</dbReference>
<accession>A0A1H1YZV1</accession>
<feature type="transmembrane region" description="Helical" evidence="11">
    <location>
        <begin position="752"/>
        <end position="771"/>
    </location>
</feature>
<evidence type="ECO:0000256" key="10">
    <source>
        <dbReference type="SAM" id="MobiDB-lite"/>
    </source>
</evidence>
<keyword evidence="6" id="KW-0547">Nucleotide-binding</keyword>
<dbReference type="PANTHER" id="PTHR43790">
    <property type="entry name" value="CARBOHYDRATE TRANSPORT ATP-BINDING PROTEIN MG119-RELATED"/>
    <property type="match status" value="1"/>
</dbReference>
<dbReference type="OrthoDB" id="3648693at2"/>
<protein>
    <submittedName>
        <fullName evidence="13">Ribose transport system ATP-binding protein</fullName>
    </submittedName>
</protein>
<dbReference type="Pfam" id="PF00005">
    <property type="entry name" value="ABC_tran"/>
    <property type="match status" value="2"/>
</dbReference>
<dbReference type="GO" id="GO:0005886">
    <property type="term" value="C:plasma membrane"/>
    <property type="evidence" value="ECO:0007669"/>
    <property type="project" value="UniProtKB-SubCell"/>
</dbReference>